<feature type="region of interest" description="Disordered" evidence="1">
    <location>
        <begin position="16"/>
        <end position="87"/>
    </location>
</feature>
<evidence type="ECO:0000313" key="2">
    <source>
        <dbReference type="EMBL" id="PIL36234.1"/>
    </source>
</evidence>
<keyword evidence="3" id="KW-1185">Reference proteome</keyword>
<feature type="region of interest" description="Disordered" evidence="1">
    <location>
        <begin position="116"/>
        <end position="159"/>
    </location>
</feature>
<protein>
    <submittedName>
        <fullName evidence="2">Uncharacterized protein</fullName>
    </submittedName>
</protein>
<name>A0A2G8SR57_9APHY</name>
<organism evidence="2 3">
    <name type="scientific">Ganoderma sinense ZZ0214-1</name>
    <dbReference type="NCBI Taxonomy" id="1077348"/>
    <lineage>
        <taxon>Eukaryota</taxon>
        <taxon>Fungi</taxon>
        <taxon>Dikarya</taxon>
        <taxon>Basidiomycota</taxon>
        <taxon>Agaricomycotina</taxon>
        <taxon>Agaricomycetes</taxon>
        <taxon>Polyporales</taxon>
        <taxon>Polyporaceae</taxon>
        <taxon>Ganoderma</taxon>
    </lineage>
</organism>
<reference evidence="2 3" key="1">
    <citation type="journal article" date="2015" name="Sci. Rep.">
        <title>Chromosome-level genome map provides insights into diverse defense mechanisms in the medicinal fungus Ganoderma sinense.</title>
        <authorList>
            <person name="Zhu Y."/>
            <person name="Xu J."/>
            <person name="Sun C."/>
            <person name="Zhou S."/>
            <person name="Xu H."/>
            <person name="Nelson D.R."/>
            <person name="Qian J."/>
            <person name="Song J."/>
            <person name="Luo H."/>
            <person name="Xiang L."/>
            <person name="Li Y."/>
            <person name="Xu Z."/>
            <person name="Ji A."/>
            <person name="Wang L."/>
            <person name="Lu S."/>
            <person name="Hayward A."/>
            <person name="Sun W."/>
            <person name="Li X."/>
            <person name="Schwartz D.C."/>
            <person name="Wang Y."/>
            <person name="Chen S."/>
        </authorList>
    </citation>
    <scope>NUCLEOTIDE SEQUENCE [LARGE SCALE GENOMIC DNA]</scope>
    <source>
        <strain evidence="2 3">ZZ0214-1</strain>
    </source>
</reference>
<accession>A0A2G8SR57</accession>
<gene>
    <name evidence="2" type="ORF">GSI_01896</name>
</gene>
<proteinExistence type="predicted"/>
<comment type="caution">
    <text evidence="2">The sequence shown here is derived from an EMBL/GenBank/DDBJ whole genome shotgun (WGS) entry which is preliminary data.</text>
</comment>
<dbReference type="AlphaFoldDB" id="A0A2G8SR57"/>
<feature type="compositionally biased region" description="Basic and acidic residues" evidence="1">
    <location>
        <begin position="149"/>
        <end position="159"/>
    </location>
</feature>
<evidence type="ECO:0000313" key="3">
    <source>
        <dbReference type="Proteomes" id="UP000230002"/>
    </source>
</evidence>
<feature type="compositionally biased region" description="Acidic residues" evidence="1">
    <location>
        <begin position="129"/>
        <end position="143"/>
    </location>
</feature>
<dbReference type="EMBL" id="AYKW01000002">
    <property type="protein sequence ID" value="PIL36234.1"/>
    <property type="molecule type" value="Genomic_DNA"/>
</dbReference>
<sequence>MYQGRKDQNHARLIGVFHSLLNNNSETGDEERDPNRMREEEQDCGQRRSYRANEITSRSPVDVLPTTEDCSEHPKVPSNPPVRRVPSMTVLRQDDRMGTLDSTAGDTQVVTQSTIAESTLSGERPCQGEQEEISSDEVDEDQLEGCSQETRDTIESWTA</sequence>
<dbReference type="Proteomes" id="UP000230002">
    <property type="component" value="Unassembled WGS sequence"/>
</dbReference>
<evidence type="ECO:0000256" key="1">
    <source>
        <dbReference type="SAM" id="MobiDB-lite"/>
    </source>
</evidence>